<reference evidence="1 2" key="1">
    <citation type="submission" date="2016-05" db="EMBL/GenBank/DDBJ databases">
        <title>Comparative genomics of biotechnologically important yeasts.</title>
        <authorList>
            <consortium name="DOE Joint Genome Institute"/>
            <person name="Riley R."/>
            <person name="Haridas S."/>
            <person name="Wolfe K.H."/>
            <person name="Lopes M.R."/>
            <person name="Hittinger C.T."/>
            <person name="Goker M."/>
            <person name="Salamov A."/>
            <person name="Wisecaver J."/>
            <person name="Long T.M."/>
            <person name="Aerts A.L."/>
            <person name="Barry K."/>
            <person name="Choi C."/>
            <person name="Clum A."/>
            <person name="Coughlan A.Y."/>
            <person name="Deshpande S."/>
            <person name="Douglass A.P."/>
            <person name="Hanson S.J."/>
            <person name="Klenk H.-P."/>
            <person name="LaButti K."/>
            <person name="Lapidus A."/>
            <person name="Lindquist E."/>
            <person name="Lipzen A."/>
            <person name="Meier-kolthoff J.P."/>
            <person name="Ohm R.A."/>
            <person name="Otillar R.P."/>
            <person name="Pangilinan J."/>
            <person name="Peng Y."/>
            <person name="Rokas A."/>
            <person name="Rosa C.A."/>
            <person name="Scheuner C."/>
            <person name="Sibirny A.A."/>
            <person name="Slot J.C."/>
            <person name="Stielow J.B."/>
            <person name="Sun H."/>
            <person name="Kurtzman C.P."/>
            <person name="Blackwell M."/>
            <person name="Grigoriev I.V."/>
            <person name="Jeffries T.W."/>
        </authorList>
    </citation>
    <scope>NUCLEOTIDE SEQUENCE [LARGE SCALE GENOMIC DNA]</scope>
    <source>
        <strain evidence="1 2">NRRL YB-4993</strain>
    </source>
</reference>
<sequence length="86" mass="10058">MTQPNIIFAHTKSETMDTSQTLSLAMCIRNVKFPNTFWQELRFDSVRQLFVKLNKLKLVHHHNLQCIQSRMWQVAGKAFLESAPII</sequence>
<dbReference type="RefSeq" id="XP_018711040.1">
    <property type="nucleotide sequence ID" value="XM_018856065.1"/>
</dbReference>
<evidence type="ECO:0000313" key="1">
    <source>
        <dbReference type="EMBL" id="OBA20518.1"/>
    </source>
</evidence>
<protein>
    <submittedName>
        <fullName evidence="1">Uncharacterized protein</fullName>
    </submittedName>
</protein>
<name>A0A1A0H9G6_9ASCO</name>
<organism evidence="1 2">
    <name type="scientific">Metschnikowia bicuspidata var. bicuspidata NRRL YB-4993</name>
    <dbReference type="NCBI Taxonomy" id="869754"/>
    <lineage>
        <taxon>Eukaryota</taxon>
        <taxon>Fungi</taxon>
        <taxon>Dikarya</taxon>
        <taxon>Ascomycota</taxon>
        <taxon>Saccharomycotina</taxon>
        <taxon>Pichiomycetes</taxon>
        <taxon>Metschnikowiaceae</taxon>
        <taxon>Metschnikowia</taxon>
    </lineage>
</organism>
<dbReference type="AlphaFoldDB" id="A0A1A0H9G6"/>
<accession>A0A1A0H9G6</accession>
<keyword evidence="2" id="KW-1185">Reference proteome</keyword>
<dbReference type="EMBL" id="LXTC01000004">
    <property type="protein sequence ID" value="OBA20518.1"/>
    <property type="molecule type" value="Genomic_DNA"/>
</dbReference>
<dbReference type="Proteomes" id="UP000092555">
    <property type="component" value="Unassembled WGS sequence"/>
</dbReference>
<gene>
    <name evidence="1" type="ORF">METBIDRAFT_32511</name>
</gene>
<evidence type="ECO:0000313" key="2">
    <source>
        <dbReference type="Proteomes" id="UP000092555"/>
    </source>
</evidence>
<dbReference type="GeneID" id="30029041"/>
<proteinExistence type="predicted"/>
<comment type="caution">
    <text evidence="1">The sequence shown here is derived from an EMBL/GenBank/DDBJ whole genome shotgun (WGS) entry which is preliminary data.</text>
</comment>